<feature type="compositionally biased region" description="Polar residues" evidence="1">
    <location>
        <begin position="70"/>
        <end position="87"/>
    </location>
</feature>
<proteinExistence type="predicted"/>
<feature type="compositionally biased region" description="Basic and acidic residues" evidence="1">
    <location>
        <begin position="49"/>
        <end position="64"/>
    </location>
</feature>
<feature type="region of interest" description="Disordered" evidence="1">
    <location>
        <begin position="311"/>
        <end position="347"/>
    </location>
</feature>
<evidence type="ECO:0000256" key="1">
    <source>
        <dbReference type="SAM" id="MobiDB-lite"/>
    </source>
</evidence>
<feature type="compositionally biased region" description="Polar residues" evidence="1">
    <location>
        <begin position="311"/>
        <end position="337"/>
    </location>
</feature>
<reference evidence="3" key="3">
    <citation type="submission" date="2018-07" db="EMBL/GenBank/DDBJ databases">
        <authorList>
            <person name="Quirk P.G."/>
            <person name="Krulwich T.A."/>
        </authorList>
    </citation>
    <scope>NUCLEOTIDE SEQUENCE</scope>
    <source>
        <strain evidence="3">96224</strain>
    </source>
</reference>
<reference evidence="2" key="2">
    <citation type="submission" date="2013-01" db="EMBL/GenBank/DDBJ databases">
        <title>The wheat powdery mildew genome reveals unique evolution of an obligate biotroph.</title>
        <authorList>
            <person name="Oberhaensli S."/>
            <person name="Wicker T."/>
            <person name="Keller B."/>
        </authorList>
    </citation>
    <scope>NUCLEOTIDE SEQUENCE</scope>
    <source>
        <strain evidence="2">96224</strain>
    </source>
</reference>
<protein>
    <submittedName>
        <fullName evidence="3">Bgt-3281</fullName>
    </submittedName>
</protein>
<feature type="region of interest" description="Disordered" evidence="1">
    <location>
        <begin position="439"/>
        <end position="524"/>
    </location>
</feature>
<feature type="region of interest" description="Disordered" evidence="1">
    <location>
        <begin position="49"/>
        <end position="87"/>
    </location>
</feature>
<evidence type="ECO:0000313" key="2">
    <source>
        <dbReference type="EMBL" id="EPQ64036.1"/>
    </source>
</evidence>
<reference evidence="4" key="1">
    <citation type="journal article" date="2013" name="Nat. Genet.">
        <title>The wheat powdery mildew genome shows the unique evolution of an obligate biotroph.</title>
        <authorList>
            <person name="Wicker T."/>
            <person name="Oberhaensli S."/>
            <person name="Parlange F."/>
            <person name="Buchmann J.P."/>
            <person name="Shatalina M."/>
            <person name="Roffler S."/>
            <person name="Ben-David R."/>
            <person name="Dolezel J."/>
            <person name="Simkova H."/>
            <person name="Schulze-Lefert P."/>
            <person name="Spanu P.D."/>
            <person name="Bruggmann R."/>
            <person name="Amselem J."/>
            <person name="Quesneville H."/>
            <person name="Ver Loren van Themaat E."/>
            <person name="Paape T."/>
            <person name="Shimizu K.K."/>
            <person name="Keller B."/>
        </authorList>
    </citation>
    <scope>NUCLEOTIDE SEQUENCE [LARGE SCALE GENOMIC DNA]</scope>
    <source>
        <strain evidence="4">96224</strain>
    </source>
</reference>
<dbReference type="OrthoDB" id="3946796at2759"/>
<dbReference type="HOGENOM" id="CLU_504297_0_0_1"/>
<feature type="compositionally biased region" description="Polar residues" evidence="1">
    <location>
        <begin position="242"/>
        <end position="259"/>
    </location>
</feature>
<dbReference type="AlphaFoldDB" id="A0A061HEM7"/>
<dbReference type="Proteomes" id="UP000053110">
    <property type="component" value="Unassembled WGS sequence"/>
</dbReference>
<feature type="compositionally biased region" description="Polar residues" evidence="1">
    <location>
        <begin position="267"/>
        <end position="277"/>
    </location>
</feature>
<name>A0A061HEM7_BLUGR</name>
<organism evidence="3">
    <name type="scientific">Blumeria graminis f. sp. tritici 96224</name>
    <dbReference type="NCBI Taxonomy" id="1268274"/>
    <lineage>
        <taxon>Eukaryota</taxon>
        <taxon>Fungi</taxon>
        <taxon>Dikarya</taxon>
        <taxon>Ascomycota</taxon>
        <taxon>Pezizomycotina</taxon>
        <taxon>Leotiomycetes</taxon>
        <taxon>Erysiphales</taxon>
        <taxon>Erysiphaceae</taxon>
        <taxon>Blumeria</taxon>
    </lineage>
</organism>
<feature type="compositionally biased region" description="Low complexity" evidence="1">
    <location>
        <begin position="508"/>
        <end position="519"/>
    </location>
</feature>
<sequence length="540" mass="59353">MVRVTRSKKVYIPEDSTATDQPLKHKLISSNTLADISPSRGNSLLVRSVDSRSAKTKADNESSKKCLNGRSGTLQRSKPQDELNSTVDSAQTGVKINLDVSPKEGPKRLSQPLTHSEDIIPEYVPQCTEYFTDTDGTGVEKSSTSIKTTPNYCQLRIHEAENWANRNDLDSLKYQDTTNEESVLESEEDSFIQQITSRSPAKPVPRVDDPVEALDKIEEALEALDEVAKVELLVKRIKHPNRQSPKANNVSSTSPQKGFNSLRRSKTMNPTVSSRNFSEPIGLSHRASRTSVTGPNLSRATILSKVADSPSSITTPVISQHTQRRSTIQPTSANPIKSTKPHTRPNFELPGEAVARKIKQQRENRIALRQSCHHEYQAAASNPKSSFPMGKPRNLKTRPSKNQVITSSKNQVSPKTGMHTPEVPDLRAKGFTNLSIHRSSTATPAVSHVNRDSANSEKSSNLSAMGPQISNTETSSLQPTNGSVKNLALPLSKSKEPELSNPSKSIKELSNASASNARNEAAERGRHAILKWAEEQMMKR</sequence>
<dbReference type="EMBL" id="KE375084">
    <property type="protein sequence ID" value="EPQ64036.1"/>
    <property type="molecule type" value="Genomic_DNA"/>
</dbReference>
<feature type="region of interest" description="Disordered" evidence="1">
    <location>
        <begin position="375"/>
        <end position="425"/>
    </location>
</feature>
<feature type="region of interest" description="Disordered" evidence="1">
    <location>
        <begin position="239"/>
        <end position="279"/>
    </location>
</feature>
<dbReference type="EMBL" id="UIGY01000115">
    <property type="protein sequence ID" value="SUZ11216.1"/>
    <property type="molecule type" value="Genomic_DNA"/>
</dbReference>
<gene>
    <name evidence="2" type="ORF">BGT96224_3281</name>
    <name evidence="3" type="ORF">BGT96224V2_LOCUS4386</name>
</gene>
<feature type="compositionally biased region" description="Polar residues" evidence="1">
    <location>
        <begin position="400"/>
        <end position="414"/>
    </location>
</feature>
<evidence type="ECO:0000313" key="3">
    <source>
        <dbReference type="EMBL" id="SUZ11216.1"/>
    </source>
</evidence>
<accession>A0A061HEM7</accession>
<feature type="compositionally biased region" description="Polar residues" evidence="1">
    <location>
        <begin position="456"/>
        <end position="484"/>
    </location>
</feature>
<evidence type="ECO:0000313" key="4">
    <source>
        <dbReference type="Proteomes" id="UP000053110"/>
    </source>
</evidence>